<dbReference type="STRING" id="1140003.OMY_00558"/>
<dbReference type="PATRIC" id="fig|1140003.3.peg.553"/>
<protein>
    <recommendedName>
        <fullName evidence="4">DUF2798 domain-containing protein</fullName>
    </recommendedName>
</protein>
<name>S0L8C6_9ENTE</name>
<reference evidence="2 3" key="1">
    <citation type="submission" date="2013-03" db="EMBL/GenBank/DDBJ databases">
        <title>The Genome Sequence of Enterococcus sulfureus ATCC_49903 (PacBio/Illumina hybrid assembly).</title>
        <authorList>
            <consortium name="The Broad Institute Genomics Platform"/>
            <consortium name="The Broad Institute Genome Sequencing Center for Infectious Disease"/>
            <person name="Earl A."/>
            <person name="Russ C."/>
            <person name="Gilmore M."/>
            <person name="Surin D."/>
            <person name="Walker B."/>
            <person name="Young S."/>
            <person name="Zeng Q."/>
            <person name="Gargeya S."/>
            <person name="Fitzgerald M."/>
            <person name="Haas B."/>
            <person name="Abouelleil A."/>
            <person name="Allen A.W."/>
            <person name="Alvarado L."/>
            <person name="Arachchi H.M."/>
            <person name="Berlin A.M."/>
            <person name="Chapman S.B."/>
            <person name="Gainer-Dewar J."/>
            <person name="Goldberg J."/>
            <person name="Griggs A."/>
            <person name="Gujja S."/>
            <person name="Hansen M."/>
            <person name="Howarth C."/>
            <person name="Imamovic A."/>
            <person name="Ireland A."/>
            <person name="Larimer J."/>
            <person name="McCowan C."/>
            <person name="Murphy C."/>
            <person name="Pearson M."/>
            <person name="Poon T.W."/>
            <person name="Priest M."/>
            <person name="Roberts A."/>
            <person name="Saif S."/>
            <person name="Shea T."/>
            <person name="Sisk P."/>
            <person name="Sykes S."/>
            <person name="Wortman J."/>
            <person name="Nusbaum C."/>
            <person name="Birren B."/>
        </authorList>
    </citation>
    <scope>NUCLEOTIDE SEQUENCE [LARGE SCALE GENOMIC DNA]</scope>
    <source>
        <strain evidence="2 3">ATCC 49903</strain>
    </source>
</reference>
<feature type="transmembrane region" description="Helical" evidence="1">
    <location>
        <begin position="81"/>
        <end position="105"/>
    </location>
</feature>
<keyword evidence="1" id="KW-0472">Membrane</keyword>
<evidence type="ECO:0000313" key="3">
    <source>
        <dbReference type="Proteomes" id="UP000015961"/>
    </source>
</evidence>
<evidence type="ECO:0008006" key="4">
    <source>
        <dbReference type="Google" id="ProtNLM"/>
    </source>
</evidence>
<feature type="transmembrane region" description="Helical" evidence="1">
    <location>
        <begin position="117"/>
        <end position="136"/>
    </location>
</feature>
<keyword evidence="1" id="KW-0812">Transmembrane</keyword>
<dbReference type="AlphaFoldDB" id="S0L8C6"/>
<organism evidence="2 3">
    <name type="scientific">Enterococcus sulfureus ATCC 49903</name>
    <dbReference type="NCBI Taxonomy" id="1140003"/>
    <lineage>
        <taxon>Bacteria</taxon>
        <taxon>Bacillati</taxon>
        <taxon>Bacillota</taxon>
        <taxon>Bacilli</taxon>
        <taxon>Lactobacillales</taxon>
        <taxon>Enterococcaceae</taxon>
        <taxon>Enterococcus</taxon>
    </lineage>
</organism>
<evidence type="ECO:0000256" key="1">
    <source>
        <dbReference type="SAM" id="Phobius"/>
    </source>
</evidence>
<dbReference type="OrthoDB" id="7062363at2"/>
<comment type="caution">
    <text evidence="2">The sequence shown here is derived from an EMBL/GenBank/DDBJ whole genome shotgun (WGS) entry which is preliminary data.</text>
</comment>
<keyword evidence="1" id="KW-1133">Transmembrane helix</keyword>
<gene>
    <name evidence="2" type="ORF">I573_00551</name>
</gene>
<dbReference type="Proteomes" id="UP000015961">
    <property type="component" value="Unassembled WGS sequence"/>
</dbReference>
<feature type="transmembrane region" description="Helical" evidence="1">
    <location>
        <begin position="43"/>
        <end position="61"/>
    </location>
</feature>
<evidence type="ECO:0000313" key="2">
    <source>
        <dbReference type="EMBL" id="EOT87495.1"/>
    </source>
</evidence>
<sequence>MFKNFIKNNNLEGNITMALMVFILMNYNMIWNYGLANYPAKKVLIIYPFSFILVFLVKNIVSFPMTRYIHRSKLIKNKDRVHITFPLWIIIINSLICLGLSTYLTHNYPVGHFYSSYAFYWIRTIIVALPLFFYLVRPQVRFHLSNVKKFFSVSQSPS</sequence>
<dbReference type="EMBL" id="ASWO01000001">
    <property type="protein sequence ID" value="EOT87495.1"/>
    <property type="molecule type" value="Genomic_DNA"/>
</dbReference>
<dbReference type="RefSeq" id="WP_016185049.1">
    <property type="nucleotide sequence ID" value="NZ_ASWO01000001.1"/>
</dbReference>
<feature type="transmembrane region" description="Helical" evidence="1">
    <location>
        <begin position="12"/>
        <end position="31"/>
    </location>
</feature>
<proteinExistence type="predicted"/>
<keyword evidence="3" id="KW-1185">Reference proteome</keyword>
<accession>S0L8C6</accession>